<evidence type="ECO:0000256" key="1">
    <source>
        <dbReference type="SAM" id="SignalP"/>
    </source>
</evidence>
<feature type="chain" id="PRO_5046799735" description="Histidine kinase" evidence="1">
    <location>
        <begin position="23"/>
        <end position="329"/>
    </location>
</feature>
<gene>
    <name evidence="2" type="ORF">EK417_18905</name>
</gene>
<reference evidence="2 3" key="1">
    <citation type="submission" date="2019-01" db="EMBL/GenBank/DDBJ databases">
        <authorList>
            <person name="B I."/>
            <person name="Ch S."/>
            <person name="Ch V.R."/>
        </authorList>
    </citation>
    <scope>NUCLEOTIDE SEQUENCE [LARGE SCALE GENOMIC DNA]</scope>
    <source>
        <strain evidence="2 3">JC507</strain>
    </source>
</reference>
<protein>
    <recommendedName>
        <fullName evidence="4">Histidine kinase</fullName>
    </recommendedName>
</protein>
<keyword evidence="3" id="KW-1185">Reference proteome</keyword>
<evidence type="ECO:0000313" key="3">
    <source>
        <dbReference type="Proteomes" id="UP000306038"/>
    </source>
</evidence>
<dbReference type="Gene3D" id="2.130.10.10">
    <property type="entry name" value="YVTN repeat-like/Quinoprotein amine dehydrogenase"/>
    <property type="match status" value="1"/>
</dbReference>
<organism evidence="2 3">
    <name type="scientific">Chryseobacterium candidae</name>
    <dbReference type="NCBI Taxonomy" id="1978493"/>
    <lineage>
        <taxon>Bacteria</taxon>
        <taxon>Pseudomonadati</taxon>
        <taxon>Bacteroidota</taxon>
        <taxon>Flavobacteriia</taxon>
        <taxon>Flavobacteriales</taxon>
        <taxon>Weeksellaceae</taxon>
        <taxon>Chryseobacterium group</taxon>
        <taxon>Chryseobacterium</taxon>
    </lineage>
</organism>
<evidence type="ECO:0000313" key="2">
    <source>
        <dbReference type="EMBL" id="THV56440.1"/>
    </source>
</evidence>
<name>A0ABY2R431_9FLAO</name>
<proteinExistence type="predicted"/>
<comment type="caution">
    <text evidence="2">The sequence shown here is derived from an EMBL/GenBank/DDBJ whole genome shotgun (WGS) entry which is preliminary data.</text>
</comment>
<keyword evidence="1" id="KW-0732">Signal</keyword>
<dbReference type="Proteomes" id="UP000306038">
    <property type="component" value="Unassembled WGS sequence"/>
</dbReference>
<sequence length="329" mass="38611">MSFKAFILLFLLWIQLCYSQEAASVWYDTDNGLPKNSVKDIIKDKYGFIWLSTESGLVGHDGNNFVTYNHFKLKNKRFSAFFGNIEKDSIYDFTAYTETIVLISKRNVSTVNHQNNCTKTALHEIKLYGLFVKNGTQEKTDHKDVFIYFDKKIVHIKEFEEIIAIRSRKLSKTFSKHEYTKEQLRKESLRQKKLLETICHDIITITPIKLSITAQKLYETDEHDHCIQKKYFESFYTSSVDFYNFMKPLKEYAEIYNIYEVIEAKKAFSKVTAKEQNPLIINNIKDPTRTKNNQKMFAVTIHNLIDNVVKNTTNGIIELSTIEDSRNFF</sequence>
<feature type="signal peptide" evidence="1">
    <location>
        <begin position="1"/>
        <end position="22"/>
    </location>
</feature>
<dbReference type="RefSeq" id="WP_136523039.1">
    <property type="nucleotide sequence ID" value="NZ_SDLV01000053.1"/>
</dbReference>
<dbReference type="EMBL" id="SDLV01000053">
    <property type="protein sequence ID" value="THV56440.1"/>
    <property type="molecule type" value="Genomic_DNA"/>
</dbReference>
<evidence type="ECO:0008006" key="4">
    <source>
        <dbReference type="Google" id="ProtNLM"/>
    </source>
</evidence>
<accession>A0ABY2R431</accession>
<dbReference type="InterPro" id="IPR015943">
    <property type="entry name" value="WD40/YVTN_repeat-like_dom_sf"/>
</dbReference>